<dbReference type="InterPro" id="IPR052121">
    <property type="entry name" value="F-box_SCF_Substrate_Recog"/>
</dbReference>
<dbReference type="VEuPathDB" id="FungiDB:BDEG_27715"/>
<dbReference type="EMBL" id="DS022312">
    <property type="protein sequence ID" value="OAJ44493.1"/>
    <property type="molecule type" value="Genomic_DNA"/>
</dbReference>
<reference evidence="4 5" key="2">
    <citation type="submission" date="2016-05" db="EMBL/GenBank/DDBJ databases">
        <title>Lineage-specific infection strategies underlie the spectrum of fungal disease in amphibians.</title>
        <authorList>
            <person name="Cuomo C.A."/>
            <person name="Farrer R.A."/>
            <person name="James T."/>
            <person name="Longcore J."/>
            <person name="Birren B."/>
        </authorList>
    </citation>
    <scope>NUCLEOTIDE SEQUENCE [LARGE SCALE GENOMIC DNA]</scope>
    <source>
        <strain evidence="4 5">JEL423</strain>
    </source>
</reference>
<proteinExistence type="predicted"/>
<dbReference type="OrthoDB" id="3219396at2759"/>
<evidence type="ECO:0000313" key="5">
    <source>
        <dbReference type="Proteomes" id="UP000077115"/>
    </source>
</evidence>
<dbReference type="PANTHER" id="PTHR46550:SF1">
    <property type="entry name" value="F-BOX PROTEIN 3"/>
    <property type="match status" value="1"/>
</dbReference>
<protein>
    <recommendedName>
        <fullName evidence="3">F-box domain-containing protein</fullName>
    </recommendedName>
</protein>
<dbReference type="GO" id="GO:0005737">
    <property type="term" value="C:cytoplasm"/>
    <property type="evidence" value="ECO:0007669"/>
    <property type="project" value="TreeGrafter"/>
</dbReference>
<evidence type="ECO:0000259" key="3">
    <source>
        <dbReference type="PROSITE" id="PS50181"/>
    </source>
</evidence>
<dbReference type="InterPro" id="IPR036047">
    <property type="entry name" value="F-box-like_dom_sf"/>
</dbReference>
<gene>
    <name evidence="4" type="ORF">BDEG_27715</name>
</gene>
<reference evidence="4 5" key="1">
    <citation type="submission" date="2006-10" db="EMBL/GenBank/DDBJ databases">
        <title>The Genome Sequence of Batrachochytrium dendrobatidis JEL423.</title>
        <authorList>
            <consortium name="The Broad Institute Genome Sequencing Platform"/>
            <person name="Birren B."/>
            <person name="Lander E."/>
            <person name="Galagan J."/>
            <person name="Cuomo C."/>
            <person name="Devon K."/>
            <person name="Jaffe D."/>
            <person name="Butler J."/>
            <person name="Alvarez P."/>
            <person name="Gnerre S."/>
            <person name="Grabherr M."/>
            <person name="Kleber M."/>
            <person name="Mauceli E."/>
            <person name="Brockman W."/>
            <person name="Young S."/>
            <person name="LaButti K."/>
            <person name="Sykes S."/>
            <person name="DeCaprio D."/>
            <person name="Crawford M."/>
            <person name="Koehrsen M."/>
            <person name="Engels R."/>
            <person name="Montgomery P."/>
            <person name="Pearson M."/>
            <person name="Howarth C."/>
            <person name="Larson L."/>
            <person name="White J."/>
            <person name="O'Leary S."/>
            <person name="Kodira C."/>
            <person name="Zeng Q."/>
            <person name="Yandava C."/>
            <person name="Alvarado L."/>
            <person name="Longcore J."/>
            <person name="James T."/>
        </authorList>
    </citation>
    <scope>NUCLEOTIDE SEQUENCE [LARGE SCALE GENOMIC DNA]</scope>
    <source>
        <strain evidence="4 5">JEL423</strain>
    </source>
</reference>
<dbReference type="AlphaFoldDB" id="A0A177WWN5"/>
<accession>A0A177WWN5</accession>
<dbReference type="PANTHER" id="PTHR46550">
    <property type="entry name" value="F-BOX ONLY PROTEIN 3"/>
    <property type="match status" value="1"/>
</dbReference>
<dbReference type="SMART" id="SM00256">
    <property type="entry name" value="FBOX"/>
    <property type="match status" value="1"/>
</dbReference>
<dbReference type="PROSITE" id="PS50181">
    <property type="entry name" value="FBOX"/>
    <property type="match status" value="1"/>
</dbReference>
<evidence type="ECO:0000313" key="4">
    <source>
        <dbReference type="EMBL" id="OAJ44493.1"/>
    </source>
</evidence>
<organism evidence="4 5">
    <name type="scientific">Batrachochytrium dendrobatidis (strain JEL423)</name>
    <dbReference type="NCBI Taxonomy" id="403673"/>
    <lineage>
        <taxon>Eukaryota</taxon>
        <taxon>Fungi</taxon>
        <taxon>Fungi incertae sedis</taxon>
        <taxon>Chytridiomycota</taxon>
        <taxon>Chytridiomycota incertae sedis</taxon>
        <taxon>Chytridiomycetes</taxon>
        <taxon>Rhizophydiales</taxon>
        <taxon>Rhizophydiales incertae sedis</taxon>
        <taxon>Batrachochytrium</taxon>
    </lineage>
</organism>
<dbReference type="SUPFAM" id="SSF81383">
    <property type="entry name" value="F-box domain"/>
    <property type="match status" value="1"/>
</dbReference>
<dbReference type="Proteomes" id="UP000077115">
    <property type="component" value="Unassembled WGS sequence"/>
</dbReference>
<feature type="domain" description="F-box" evidence="3">
    <location>
        <begin position="33"/>
        <end position="79"/>
    </location>
</feature>
<comment type="pathway">
    <text evidence="1">Protein modification; protein ubiquitination.</text>
</comment>
<keyword evidence="2" id="KW-0833">Ubl conjugation pathway</keyword>
<evidence type="ECO:0000256" key="1">
    <source>
        <dbReference type="ARBA" id="ARBA00004906"/>
    </source>
</evidence>
<evidence type="ECO:0000256" key="2">
    <source>
        <dbReference type="ARBA" id="ARBA00022786"/>
    </source>
</evidence>
<name>A0A177WWN5_BATDL</name>
<dbReference type="Gene3D" id="1.20.1280.50">
    <property type="match status" value="1"/>
</dbReference>
<dbReference type="Pfam" id="PF12937">
    <property type="entry name" value="F-box-like"/>
    <property type="match status" value="1"/>
</dbReference>
<dbReference type="InterPro" id="IPR001810">
    <property type="entry name" value="F-box_dom"/>
</dbReference>
<sequence>MPIHQDRCTIKPFSKHAASNTDIHKFETYQVDTLPRVLIPNEVLLHIFEYLPYNTLLRVSSVCKVWQAVSSDQQLWKQLCVCESIPIESSGAVLIQDLSLTIPLKKEDWKTKFVEHIKRQRREVSLGQLLWGFPRTSPLQDMINLTSSAPVNIPQHTHIPDLSSRCEQCNRDSLWTLPTPSSYSSLAQSLSVLCNAIISDHQKISPIFVAKNLPKITVKDLYTNANQSYIRITPTTHASPEHRDSASYLTSPSSGTKESFLLHTLQAGCDWAPYSNGNLQASASSNEDRLLDDMLLNSVMKPKFELHGSKNAHTTSPFYQSSNSIQQGSVQFPSVNKEHDDENQHTSRKVYAIPSGSQTVNSTDQSGSSFNSILSGYYFQPQKLNRHASHQLQSNICIPTKFILPLQEDSEDENYVSSSNGSLLCLDPLQLFHFQFDSL</sequence>